<dbReference type="EMBL" id="AFYH01123323">
    <property type="status" value="NOT_ANNOTATED_CDS"/>
    <property type="molecule type" value="Genomic_DNA"/>
</dbReference>
<dbReference type="Pfam" id="PF07707">
    <property type="entry name" value="BACK"/>
    <property type="match status" value="1"/>
</dbReference>
<reference evidence="6" key="1">
    <citation type="submission" date="2011-08" db="EMBL/GenBank/DDBJ databases">
        <title>The draft genome of Latimeria chalumnae.</title>
        <authorList>
            <person name="Di Palma F."/>
            <person name="Alfoldi J."/>
            <person name="Johnson J."/>
            <person name="Berlin A."/>
            <person name="Gnerre S."/>
            <person name="Jaffe D."/>
            <person name="MacCallum I."/>
            <person name="Young S."/>
            <person name="Walker B.J."/>
            <person name="Lander E."/>
            <person name="Lindblad-Toh K."/>
        </authorList>
    </citation>
    <scope>NUCLEOTIDE SEQUENCE [LARGE SCALE GENOMIC DNA]</scope>
    <source>
        <strain evidence="6">Wild caught</strain>
    </source>
</reference>
<dbReference type="Pfam" id="PF21059">
    <property type="entry name" value="BTBD16_C"/>
    <property type="match status" value="1"/>
</dbReference>
<accession>H3AW05</accession>
<evidence type="ECO:0000313" key="5">
    <source>
        <dbReference type="Ensembl" id="ENSLACP00000013826.1"/>
    </source>
</evidence>
<organism evidence="5 6">
    <name type="scientific">Latimeria chalumnae</name>
    <name type="common">Coelacanth</name>
    <dbReference type="NCBI Taxonomy" id="7897"/>
    <lineage>
        <taxon>Eukaryota</taxon>
        <taxon>Metazoa</taxon>
        <taxon>Chordata</taxon>
        <taxon>Craniata</taxon>
        <taxon>Vertebrata</taxon>
        <taxon>Euteleostomi</taxon>
        <taxon>Coelacanthiformes</taxon>
        <taxon>Coelacanthidae</taxon>
        <taxon>Latimeria</taxon>
    </lineage>
</organism>
<name>H3AW05_LATCH</name>
<dbReference type="CDD" id="cd18492">
    <property type="entry name" value="BACK_BTBD16"/>
    <property type="match status" value="1"/>
</dbReference>
<dbReference type="FunCoup" id="H3AW05">
    <property type="interactions" value="6"/>
</dbReference>
<dbReference type="SUPFAM" id="SSF54695">
    <property type="entry name" value="POZ domain"/>
    <property type="match status" value="1"/>
</dbReference>
<evidence type="ECO:0000259" key="2">
    <source>
        <dbReference type="Pfam" id="PF07707"/>
    </source>
</evidence>
<sequence>AFAVALASLYHSEVKLNVEDIVGILAAAAVLQISTLFQKCITLMIKSISSPTVCKFYCAGCEYKVESLVKACERWLELNLIPQFMSNLHFHELPMELLQRILKSPRLFTYSEYHLLKTVIYWVFLKLNPKVQVLPTHGIILAYFNSLPWKTTFLKMEIGQKYIALFQSLRLHGVTNSQHLKEMQQINLLPKTWMLRLLTHHYHALHNGGDMPFLTNFSTQALRFGLFIEEEPQYYSKTISLYGFYFELKAFREKNGTTFTSYMQKIEYTDPNLHLQVFEPQSYSLRQEREVQYEIKVQSLVNGKWEVFSTGKLIQVFGNTPKTCKSQVLQLNRLTLPLYVTFAFLFPSS</sequence>
<feature type="domain" description="BTBDG BTB/POZ" evidence="4">
    <location>
        <begin position="1"/>
        <end position="44"/>
    </location>
</feature>
<reference evidence="5" key="2">
    <citation type="submission" date="2025-08" db="UniProtKB">
        <authorList>
            <consortium name="Ensembl"/>
        </authorList>
    </citation>
    <scope>IDENTIFICATION</scope>
</reference>
<dbReference type="OMA" id="CEYKVES"/>
<dbReference type="EMBL" id="AFYH01123322">
    <property type="status" value="NOT_ANNOTATED_CDS"/>
    <property type="molecule type" value="Genomic_DNA"/>
</dbReference>
<protein>
    <recommendedName>
        <fullName evidence="1">BTB/POZ domain-containing protein 16</fullName>
    </recommendedName>
</protein>
<dbReference type="InParanoid" id="H3AW05"/>
<dbReference type="EMBL" id="AFYH01123326">
    <property type="status" value="NOT_ANNOTATED_CDS"/>
    <property type="molecule type" value="Genomic_DNA"/>
</dbReference>
<dbReference type="Ensembl" id="ENSLACT00000013923.1">
    <property type="protein sequence ID" value="ENSLACP00000013826.1"/>
    <property type="gene ID" value="ENSLACG00000012172.1"/>
</dbReference>
<dbReference type="InterPro" id="IPR042833">
    <property type="entry name" value="BTBD16"/>
</dbReference>
<dbReference type="HOGENOM" id="CLU_025904_0_0_1"/>
<feature type="domain" description="BTB/POZ" evidence="3">
    <location>
        <begin position="222"/>
        <end position="328"/>
    </location>
</feature>
<dbReference type="EMBL" id="AFYH01123327">
    <property type="status" value="NOT_ANNOTATED_CDS"/>
    <property type="molecule type" value="Genomic_DNA"/>
</dbReference>
<dbReference type="Pfam" id="PF23998">
    <property type="entry name" value="BTB_BTBDG"/>
    <property type="match status" value="1"/>
</dbReference>
<dbReference type="Gene3D" id="3.30.710.10">
    <property type="entry name" value="Potassium Channel Kv1.1, Chain A"/>
    <property type="match status" value="1"/>
</dbReference>
<evidence type="ECO:0000259" key="3">
    <source>
        <dbReference type="Pfam" id="PF21059"/>
    </source>
</evidence>
<dbReference type="PANTHER" id="PTHR46843">
    <property type="entry name" value="BTB/POZ DOMAIN-CONTAINING PROTEIN 16"/>
    <property type="match status" value="1"/>
</dbReference>
<dbReference type="Proteomes" id="UP000008672">
    <property type="component" value="Unassembled WGS sequence"/>
</dbReference>
<keyword evidence="6" id="KW-1185">Reference proteome</keyword>
<dbReference type="eggNOG" id="KOG4682">
    <property type="taxonomic scope" value="Eukaryota"/>
</dbReference>
<dbReference type="PANTHER" id="PTHR46843:SF1">
    <property type="entry name" value="BTB_POZ DOMAIN-CONTAINING PROTEIN 16"/>
    <property type="match status" value="1"/>
</dbReference>
<proteinExistence type="predicted"/>
<dbReference type="AlphaFoldDB" id="H3AW05"/>
<dbReference type="EMBL" id="AFYH01123325">
    <property type="status" value="NOT_ANNOTATED_CDS"/>
    <property type="molecule type" value="Genomic_DNA"/>
</dbReference>
<reference evidence="5" key="3">
    <citation type="submission" date="2025-09" db="UniProtKB">
        <authorList>
            <consortium name="Ensembl"/>
        </authorList>
    </citation>
    <scope>IDENTIFICATION</scope>
</reference>
<dbReference type="InterPro" id="IPR011705">
    <property type="entry name" value="BACK"/>
</dbReference>
<evidence type="ECO:0000313" key="6">
    <source>
        <dbReference type="Proteomes" id="UP000008672"/>
    </source>
</evidence>
<evidence type="ECO:0000256" key="1">
    <source>
        <dbReference type="ARBA" id="ARBA00016271"/>
    </source>
</evidence>
<dbReference type="GeneTree" id="ENSGT00940000169682"/>
<dbReference type="InterPro" id="IPR011333">
    <property type="entry name" value="SKP1/BTB/POZ_sf"/>
</dbReference>
<dbReference type="InterPro" id="IPR056426">
    <property type="entry name" value="BTB_BTBDG"/>
</dbReference>
<evidence type="ECO:0000259" key="4">
    <source>
        <dbReference type="Pfam" id="PF23998"/>
    </source>
</evidence>
<dbReference type="EMBL" id="AFYH01123324">
    <property type="status" value="NOT_ANNOTATED_CDS"/>
    <property type="molecule type" value="Genomic_DNA"/>
</dbReference>
<dbReference type="InterPro" id="IPR048859">
    <property type="entry name" value="BTBD16_C"/>
</dbReference>
<feature type="domain" description="BACK" evidence="2">
    <location>
        <begin position="58"/>
        <end position="127"/>
    </location>
</feature>